<sequence length="435" mass="45208">MLDNRTADQGSVECGCRVTGLISVEEAQARLRQVLSHLTRVDTVDLTRAPGRVLASDVRADFPSPAFDNAAMDGYAVSLAGLSGQGPFALTVGDRLAAGDGRALSLARGQAIRIFTGAAVPQGTDAVIMQEATARDGGRVIFDHLPTPDQHIRRAGSDMARGDLVLPAGTVLTSRAIAALAATGVSDVAVKPHPRVALLMTGDEVQGAGPGLTPGRIWDVNTPMLRAELASLGVDLMACRQVADRRDDIAAAMADLATQTDLLITTGGVSVGEEDHMHAALAAAGGRPVFQGVAMKPGKPISAGCIGDALWLGLPGNPVSAYVGWQLFGPMSLAALTGAAVPPVQQARLRQSNAIPAQPTPAQATDRREFRPVQRCGYDGDGTLLVTDLGRVRSHALAPLALADGMIDIPAGTTYPGATDRFPFIAFARDDSERI</sequence>
<dbReference type="Gene3D" id="3.40.980.10">
    <property type="entry name" value="MoaB/Mog-like domain"/>
    <property type="match status" value="1"/>
</dbReference>
<comment type="similarity">
    <text evidence="3 6">Belongs to the MoeA family.</text>
</comment>
<dbReference type="CDD" id="cd00887">
    <property type="entry name" value="MoeA"/>
    <property type="match status" value="1"/>
</dbReference>
<reference evidence="8 9" key="1">
    <citation type="submission" date="2023-04" db="EMBL/GenBank/DDBJ databases">
        <title>Complete genome sequence of Alisedimentitalea scapharcae.</title>
        <authorList>
            <person name="Rong J.-C."/>
            <person name="Yi M.-L."/>
            <person name="Zhao Q."/>
        </authorList>
    </citation>
    <scope>NUCLEOTIDE SEQUENCE [LARGE SCALE GENOMIC DNA]</scope>
    <source>
        <strain evidence="8 9">KCTC 42119</strain>
    </source>
</reference>
<dbReference type="PANTHER" id="PTHR10192:SF5">
    <property type="entry name" value="GEPHYRIN"/>
    <property type="match status" value="1"/>
</dbReference>
<dbReference type="Proteomes" id="UP001623232">
    <property type="component" value="Chromosome"/>
</dbReference>
<feature type="domain" description="MoaB/Mog" evidence="7">
    <location>
        <begin position="197"/>
        <end position="335"/>
    </location>
</feature>
<evidence type="ECO:0000256" key="6">
    <source>
        <dbReference type="RuleBase" id="RU365090"/>
    </source>
</evidence>
<keyword evidence="6" id="KW-0500">Molybdenum</keyword>
<evidence type="ECO:0000256" key="1">
    <source>
        <dbReference type="ARBA" id="ARBA00002901"/>
    </source>
</evidence>
<evidence type="ECO:0000256" key="3">
    <source>
        <dbReference type="ARBA" id="ARBA00010763"/>
    </source>
</evidence>
<comment type="catalytic activity">
    <reaction evidence="5">
        <text>adenylyl-molybdopterin + molybdate = Mo-molybdopterin + AMP + H(+)</text>
        <dbReference type="Rhea" id="RHEA:35047"/>
        <dbReference type="ChEBI" id="CHEBI:15378"/>
        <dbReference type="ChEBI" id="CHEBI:36264"/>
        <dbReference type="ChEBI" id="CHEBI:62727"/>
        <dbReference type="ChEBI" id="CHEBI:71302"/>
        <dbReference type="ChEBI" id="CHEBI:456215"/>
        <dbReference type="EC" id="2.10.1.1"/>
    </reaction>
</comment>
<dbReference type="InterPro" id="IPR036425">
    <property type="entry name" value="MoaB/Mog-like_dom_sf"/>
</dbReference>
<proteinExistence type="inferred from homology"/>
<name>A0ABZ2XP71_9RHOB</name>
<dbReference type="SMART" id="SM00852">
    <property type="entry name" value="MoCF_biosynth"/>
    <property type="match status" value="1"/>
</dbReference>
<dbReference type="InterPro" id="IPR038987">
    <property type="entry name" value="MoeA-like"/>
</dbReference>
<keyword evidence="9" id="KW-1185">Reference proteome</keyword>
<evidence type="ECO:0000313" key="8">
    <source>
        <dbReference type="EMBL" id="WZK87878.1"/>
    </source>
</evidence>
<dbReference type="InterPro" id="IPR005111">
    <property type="entry name" value="MoeA_C_domain_IV"/>
</dbReference>
<keyword evidence="4 6" id="KW-0501">Molybdenum cofactor biosynthesis</keyword>
<comment type="pathway">
    <text evidence="2 6">Cofactor biosynthesis; molybdopterin biosynthesis.</text>
</comment>
<dbReference type="InterPro" id="IPR005110">
    <property type="entry name" value="MoeA_linker/N"/>
</dbReference>
<dbReference type="SUPFAM" id="SSF63867">
    <property type="entry name" value="MoeA C-terminal domain-like"/>
    <property type="match status" value="1"/>
</dbReference>
<organism evidence="8 9">
    <name type="scientific">Aliisedimentitalea scapharcae</name>
    <dbReference type="NCBI Taxonomy" id="1524259"/>
    <lineage>
        <taxon>Bacteria</taxon>
        <taxon>Pseudomonadati</taxon>
        <taxon>Pseudomonadota</taxon>
        <taxon>Alphaproteobacteria</taxon>
        <taxon>Rhodobacterales</taxon>
        <taxon>Roseobacteraceae</taxon>
        <taxon>Aliisedimentitalea</taxon>
    </lineage>
</organism>
<evidence type="ECO:0000256" key="5">
    <source>
        <dbReference type="ARBA" id="ARBA00047317"/>
    </source>
</evidence>
<dbReference type="NCBIfam" id="NF045515">
    <property type="entry name" value="Glp_gephyrin"/>
    <property type="match status" value="1"/>
</dbReference>
<protein>
    <recommendedName>
        <fullName evidence="6">Molybdopterin molybdenumtransferase</fullName>
        <ecNumber evidence="6">2.10.1.1</ecNumber>
    </recommendedName>
</protein>
<evidence type="ECO:0000256" key="4">
    <source>
        <dbReference type="ARBA" id="ARBA00023150"/>
    </source>
</evidence>
<evidence type="ECO:0000313" key="9">
    <source>
        <dbReference type="Proteomes" id="UP001623232"/>
    </source>
</evidence>
<accession>A0ABZ2XP71</accession>
<dbReference type="RefSeq" id="WP_406645210.1">
    <property type="nucleotide sequence ID" value="NZ_CP123584.1"/>
</dbReference>
<keyword evidence="6" id="KW-0808">Transferase</keyword>
<dbReference type="InterPro" id="IPR001453">
    <property type="entry name" value="MoaB/Mog_dom"/>
</dbReference>
<keyword evidence="6" id="KW-0460">Magnesium</keyword>
<dbReference type="Pfam" id="PF03454">
    <property type="entry name" value="MoeA_C"/>
    <property type="match status" value="1"/>
</dbReference>
<dbReference type="PANTHER" id="PTHR10192">
    <property type="entry name" value="MOLYBDOPTERIN BIOSYNTHESIS PROTEIN"/>
    <property type="match status" value="1"/>
</dbReference>
<dbReference type="Gene3D" id="3.90.105.10">
    <property type="entry name" value="Molybdopterin biosynthesis moea protein, domain 2"/>
    <property type="match status" value="1"/>
</dbReference>
<dbReference type="Pfam" id="PF00994">
    <property type="entry name" value="MoCF_biosynth"/>
    <property type="match status" value="1"/>
</dbReference>
<dbReference type="SUPFAM" id="SSF53218">
    <property type="entry name" value="Molybdenum cofactor biosynthesis proteins"/>
    <property type="match status" value="1"/>
</dbReference>
<evidence type="ECO:0000256" key="2">
    <source>
        <dbReference type="ARBA" id="ARBA00005046"/>
    </source>
</evidence>
<dbReference type="Gene3D" id="2.40.340.10">
    <property type="entry name" value="MoeA, C-terminal, domain IV"/>
    <property type="match status" value="1"/>
</dbReference>
<keyword evidence="6" id="KW-0479">Metal-binding</keyword>
<comment type="cofactor">
    <cofactor evidence="6">
        <name>Mg(2+)</name>
        <dbReference type="ChEBI" id="CHEBI:18420"/>
    </cofactor>
</comment>
<evidence type="ECO:0000259" key="7">
    <source>
        <dbReference type="SMART" id="SM00852"/>
    </source>
</evidence>
<dbReference type="Gene3D" id="2.170.190.11">
    <property type="entry name" value="Molybdopterin biosynthesis moea protein, domain 3"/>
    <property type="match status" value="1"/>
</dbReference>
<dbReference type="InterPro" id="IPR036688">
    <property type="entry name" value="MoeA_C_domain_IV_sf"/>
</dbReference>
<dbReference type="InterPro" id="IPR036135">
    <property type="entry name" value="MoeA_linker/N_sf"/>
</dbReference>
<gene>
    <name evidence="8" type="ORF">QEZ52_14850</name>
</gene>
<dbReference type="EC" id="2.10.1.1" evidence="6"/>
<dbReference type="SUPFAM" id="SSF63882">
    <property type="entry name" value="MoeA N-terminal region -like"/>
    <property type="match status" value="1"/>
</dbReference>
<comment type="function">
    <text evidence="1 6">Catalyzes the insertion of molybdate into adenylated molybdopterin with the concomitant release of AMP.</text>
</comment>
<dbReference type="EMBL" id="CP123584">
    <property type="protein sequence ID" value="WZK87878.1"/>
    <property type="molecule type" value="Genomic_DNA"/>
</dbReference>
<dbReference type="Pfam" id="PF03453">
    <property type="entry name" value="MoeA_N"/>
    <property type="match status" value="1"/>
</dbReference>